<dbReference type="Pfam" id="PF00059">
    <property type="entry name" value="Lectin_C"/>
    <property type="match status" value="2"/>
</dbReference>
<feature type="region of interest" description="Disordered" evidence="3">
    <location>
        <begin position="38"/>
        <end position="59"/>
    </location>
</feature>
<dbReference type="GO" id="GO:0030246">
    <property type="term" value="F:carbohydrate binding"/>
    <property type="evidence" value="ECO:0007669"/>
    <property type="project" value="UniProtKB-KW"/>
</dbReference>
<evidence type="ECO:0000259" key="5">
    <source>
        <dbReference type="PROSITE" id="PS50041"/>
    </source>
</evidence>
<feature type="transmembrane region" description="Helical" evidence="4">
    <location>
        <begin position="63"/>
        <end position="83"/>
    </location>
</feature>
<feature type="compositionally biased region" description="Polar residues" evidence="3">
    <location>
        <begin position="41"/>
        <end position="51"/>
    </location>
</feature>
<keyword evidence="4" id="KW-0812">Transmembrane</keyword>
<keyword evidence="4" id="KW-0472">Membrane</keyword>
<evidence type="ECO:0000313" key="6">
    <source>
        <dbReference type="EMBL" id="KAK2830727.1"/>
    </source>
</evidence>
<dbReference type="PANTHER" id="PTHR22803">
    <property type="entry name" value="MANNOSE, PHOSPHOLIPASE, LECTIN RECEPTOR RELATED"/>
    <property type="match status" value="1"/>
</dbReference>
<feature type="transmembrane region" description="Helical" evidence="4">
    <location>
        <begin position="303"/>
        <end position="322"/>
    </location>
</feature>
<proteinExistence type="predicted"/>
<dbReference type="EMBL" id="JAUPFM010000014">
    <property type="protein sequence ID" value="KAK2830727.1"/>
    <property type="molecule type" value="Genomic_DNA"/>
</dbReference>
<feature type="coiled-coil region" evidence="2">
    <location>
        <begin position="85"/>
        <end position="126"/>
    </location>
</feature>
<sequence length="530" mass="61246">MAEAEVLYSDVRFTRARGNDKEVTSPPEETTYSEIKKLQTAAEQPASQQVESNKRSKVTSHRVSLPVLSVLLTAAVIGLCVVYENETMNKTLQILKNENETMTKTLQTLKDENESMRKNLTDRLSEMKQCTRLQHMCPKPTMVKNNETCLKCEEGWEHHGPTCYYFSTNRSSWNQSREECRGRGGDLVQIDSREEQTFLEEKLREKMNEAEDKFWIGLTDSEEEDRWLWVDGSELNTSLTFWSVKEPDNWNGENPEGEDCVRMGEKGGAVDLKCWFDKSCNVPHRRICEAAANRRSKVTPERVALLVVCGLLAAAGIVIYRLSFEHFQTKKTLQTLKDENEAMRKNLTDRLSEIKQCTRLQHMCPKPTEVKNNETCLKCEEGWEHHGPTCYYFSTNRLSWNQSREECRGRGGDLVQIDSREEQTFLEEKLREKMNEAEDMFWIGLTDSVVEGRWLWVDGSELDKSLTFWSVKEPDDWNRQNPDGEDCVRMGEKGGAVDLKCWFDQSCNKPHRRICEKAAQTGHYDCNCSV</sequence>
<dbReference type="Proteomes" id="UP001187415">
    <property type="component" value="Unassembled WGS sequence"/>
</dbReference>
<reference evidence="6" key="1">
    <citation type="submission" date="2023-07" db="EMBL/GenBank/DDBJ databases">
        <title>Chromosome-level Genome Assembly of Striped Snakehead (Channa striata).</title>
        <authorList>
            <person name="Liu H."/>
        </authorList>
    </citation>
    <scope>NUCLEOTIDE SEQUENCE</scope>
    <source>
        <strain evidence="6">Gz</strain>
        <tissue evidence="6">Muscle</tissue>
    </source>
</reference>
<dbReference type="PROSITE" id="PS50041">
    <property type="entry name" value="C_TYPE_LECTIN_2"/>
    <property type="match status" value="2"/>
</dbReference>
<dbReference type="InterPro" id="IPR016186">
    <property type="entry name" value="C-type_lectin-like/link_sf"/>
</dbReference>
<dbReference type="CDD" id="cd03590">
    <property type="entry name" value="CLECT_DC-SIGN_like"/>
    <property type="match status" value="2"/>
</dbReference>
<evidence type="ECO:0000256" key="2">
    <source>
        <dbReference type="SAM" id="Coils"/>
    </source>
</evidence>
<keyword evidence="7" id="KW-1185">Reference proteome</keyword>
<dbReference type="InterPro" id="IPR001304">
    <property type="entry name" value="C-type_lectin-like"/>
</dbReference>
<dbReference type="InterPro" id="IPR050111">
    <property type="entry name" value="C-type_lectin/snaclec_domain"/>
</dbReference>
<keyword evidence="4" id="KW-1133">Transmembrane helix</keyword>
<evidence type="ECO:0000256" key="4">
    <source>
        <dbReference type="SAM" id="Phobius"/>
    </source>
</evidence>
<comment type="caution">
    <text evidence="6">The sequence shown here is derived from an EMBL/GenBank/DDBJ whole genome shotgun (WGS) entry which is preliminary data.</text>
</comment>
<name>A0AA88M883_CHASR</name>
<feature type="domain" description="C-type lectin" evidence="5">
    <location>
        <begin position="386"/>
        <end position="516"/>
    </location>
</feature>
<protein>
    <recommendedName>
        <fullName evidence="5">C-type lectin domain-containing protein</fullName>
    </recommendedName>
</protein>
<gene>
    <name evidence="6" type="ORF">Q5P01_018658</name>
</gene>
<dbReference type="Gene3D" id="3.10.100.10">
    <property type="entry name" value="Mannose-Binding Protein A, subunit A"/>
    <property type="match status" value="2"/>
</dbReference>
<feature type="domain" description="C-type lectin" evidence="5">
    <location>
        <begin position="159"/>
        <end position="289"/>
    </location>
</feature>
<organism evidence="6 7">
    <name type="scientific">Channa striata</name>
    <name type="common">Snakehead murrel</name>
    <name type="synonym">Ophicephalus striatus</name>
    <dbReference type="NCBI Taxonomy" id="64152"/>
    <lineage>
        <taxon>Eukaryota</taxon>
        <taxon>Metazoa</taxon>
        <taxon>Chordata</taxon>
        <taxon>Craniata</taxon>
        <taxon>Vertebrata</taxon>
        <taxon>Euteleostomi</taxon>
        <taxon>Actinopterygii</taxon>
        <taxon>Neopterygii</taxon>
        <taxon>Teleostei</taxon>
        <taxon>Neoteleostei</taxon>
        <taxon>Acanthomorphata</taxon>
        <taxon>Anabantaria</taxon>
        <taxon>Anabantiformes</taxon>
        <taxon>Channoidei</taxon>
        <taxon>Channidae</taxon>
        <taxon>Channa</taxon>
    </lineage>
</organism>
<evidence type="ECO:0000256" key="1">
    <source>
        <dbReference type="ARBA" id="ARBA00022734"/>
    </source>
</evidence>
<keyword evidence="1" id="KW-0430">Lectin</keyword>
<dbReference type="InterPro" id="IPR033989">
    <property type="entry name" value="CD209-like_CTLD"/>
</dbReference>
<dbReference type="SUPFAM" id="SSF56436">
    <property type="entry name" value="C-type lectin-like"/>
    <property type="match status" value="2"/>
</dbReference>
<dbReference type="InterPro" id="IPR016187">
    <property type="entry name" value="CTDL_fold"/>
</dbReference>
<dbReference type="AlphaFoldDB" id="A0AA88M883"/>
<keyword evidence="2" id="KW-0175">Coiled coil</keyword>
<evidence type="ECO:0000256" key="3">
    <source>
        <dbReference type="SAM" id="MobiDB-lite"/>
    </source>
</evidence>
<dbReference type="SMART" id="SM00034">
    <property type="entry name" value="CLECT"/>
    <property type="match status" value="2"/>
</dbReference>
<evidence type="ECO:0000313" key="7">
    <source>
        <dbReference type="Proteomes" id="UP001187415"/>
    </source>
</evidence>
<accession>A0AA88M883</accession>